<evidence type="ECO:0000259" key="5">
    <source>
        <dbReference type="Pfam" id="PF02441"/>
    </source>
</evidence>
<dbReference type="SUPFAM" id="SSF52507">
    <property type="entry name" value="Homo-oligomeric flavin-containing Cys decarboxylases, HFCD"/>
    <property type="match status" value="1"/>
</dbReference>
<dbReference type="Gene3D" id="3.40.50.10300">
    <property type="entry name" value="CoaB-like"/>
    <property type="match status" value="1"/>
</dbReference>
<reference evidence="8" key="1">
    <citation type="journal article" date="2019" name="Int. J. Syst. Evol. Microbiol.">
        <title>The Global Catalogue of Microorganisms (GCM) 10K type strain sequencing project: providing services to taxonomists for standard genome sequencing and annotation.</title>
        <authorList>
            <consortium name="The Broad Institute Genomics Platform"/>
            <consortium name="The Broad Institute Genome Sequencing Center for Infectious Disease"/>
            <person name="Wu L."/>
            <person name="Ma J."/>
        </authorList>
    </citation>
    <scope>NUCLEOTIDE SEQUENCE [LARGE SCALE GENOMIC DNA]</scope>
    <source>
        <strain evidence="8">KCTC 13193</strain>
    </source>
</reference>
<dbReference type="GO" id="GO:0004633">
    <property type="term" value="F:phosphopantothenoylcysteine decarboxylase activity"/>
    <property type="evidence" value="ECO:0007669"/>
    <property type="project" value="UniProtKB-EC"/>
</dbReference>
<keyword evidence="3 4" id="KW-0436">Ligase</keyword>
<dbReference type="PANTHER" id="PTHR14359">
    <property type="entry name" value="HOMO-OLIGOMERIC FLAVIN CONTAINING CYS DECARBOXYLASE FAMILY"/>
    <property type="match status" value="1"/>
</dbReference>
<comment type="function">
    <text evidence="3">Catalyzes two sequential steps in the biosynthesis of coenzyme A. In the first step cysteine is conjugated to 4'-phosphopantothenate to form 4-phosphopantothenoylcysteine. In the second step the latter compound is decarboxylated to form 4'-phosphopantotheine.</text>
</comment>
<dbReference type="Gene3D" id="3.40.50.1950">
    <property type="entry name" value="Flavin prenyltransferase-like"/>
    <property type="match status" value="1"/>
</dbReference>
<feature type="active site" description="Proton donor" evidence="3">
    <location>
        <position position="157"/>
    </location>
</feature>
<keyword evidence="3 4" id="KW-0288">FMN</keyword>
<evidence type="ECO:0000259" key="6">
    <source>
        <dbReference type="Pfam" id="PF04127"/>
    </source>
</evidence>
<keyword evidence="3 4" id="KW-0285">Flavoprotein</keyword>
<name>A0ABV7AAK0_9BACI</name>
<comment type="cofactor">
    <cofactor evidence="3">
        <name>Mg(2+)</name>
        <dbReference type="ChEBI" id="CHEBI:18420"/>
    </cofactor>
</comment>
<dbReference type="EC" id="4.1.1.36" evidence="3"/>
<keyword evidence="8" id="KW-1185">Reference proteome</keyword>
<dbReference type="SUPFAM" id="SSF102645">
    <property type="entry name" value="CoaB-like"/>
    <property type="match status" value="1"/>
</dbReference>
<evidence type="ECO:0000256" key="1">
    <source>
        <dbReference type="ARBA" id="ARBA00022793"/>
    </source>
</evidence>
<dbReference type="GO" id="GO:0004632">
    <property type="term" value="F:phosphopantothenate--cysteine ligase activity"/>
    <property type="evidence" value="ECO:0007669"/>
    <property type="project" value="UniProtKB-EC"/>
</dbReference>
<feature type="region of interest" description="Phosphopantothenoylcysteine decarboxylase" evidence="3">
    <location>
        <begin position="1"/>
        <end position="189"/>
    </location>
</feature>
<dbReference type="InterPro" id="IPR007085">
    <property type="entry name" value="DNA/pantothenate-metab_flavo_C"/>
</dbReference>
<feature type="binding site" evidence="3">
    <location>
        <position position="323"/>
    </location>
    <ligand>
        <name>CTP</name>
        <dbReference type="ChEBI" id="CHEBI:37563"/>
    </ligand>
</feature>
<dbReference type="InterPro" id="IPR003382">
    <property type="entry name" value="Flavoprotein"/>
</dbReference>
<gene>
    <name evidence="3 7" type="primary">coaBC</name>
    <name evidence="7" type="ORF">ACFODW_17700</name>
</gene>
<comment type="caution">
    <text evidence="3">Lacks conserved residue(s) required for the propagation of feature annotation.</text>
</comment>
<dbReference type="InterPro" id="IPR036551">
    <property type="entry name" value="Flavin_trans-like"/>
</dbReference>
<comment type="cofactor">
    <cofactor evidence="3">
        <name>FMN</name>
        <dbReference type="ChEBI" id="CHEBI:58210"/>
    </cofactor>
    <text evidence="3">Binds 1 FMN per subunit.</text>
</comment>
<keyword evidence="1 3" id="KW-0210">Decarboxylase</keyword>
<keyword evidence="2 3" id="KW-0456">Lyase</keyword>
<sequence>MIEGKNILLGVSGGIAAYKACSLASKLTQKGASVKVMMTESAQEFVAPLTFQALSRNPVYIDTFVERDPEKIAHIDAADWADIILLAPATANIIGKIAGGIADDMLSTTVLASKADVYIAPAMNVNMYAHPAVMRNMKLLEEWGYHFIEPGAGYLACGWIGKGRLEEPEEIIQTIELHQSRNLLLSGRKVLISAGPTREKVDPVRFFTNRSSGRMGFALAEEAGKMGADVTLVAGPTELELSNSAINRVDVTTAEEMYHAMHEHFLQSDIVIKAAAVADYRPKHVYDEKMKKQDGNLTMEMERTKDILKSLGEEKTGQYLVGFAAETSNPLENGWKKLKTKNLDAVVINNVSAEGAGFHGETNIVTFVNKHHEQQEIPLANKQVIAEEILKLIERNLKDEEE</sequence>
<dbReference type="EMBL" id="JBHRRZ010000040">
    <property type="protein sequence ID" value="MFC2950161.1"/>
    <property type="molecule type" value="Genomic_DNA"/>
</dbReference>
<keyword evidence="3" id="KW-0479">Metal-binding</keyword>
<evidence type="ECO:0000313" key="7">
    <source>
        <dbReference type="EMBL" id="MFC2950161.1"/>
    </source>
</evidence>
<keyword evidence="3" id="KW-0460">Magnesium</keyword>
<dbReference type="RefSeq" id="WP_390308193.1">
    <property type="nucleotide sequence ID" value="NZ_JBHRRZ010000040.1"/>
</dbReference>
<evidence type="ECO:0000313" key="8">
    <source>
        <dbReference type="Proteomes" id="UP001595387"/>
    </source>
</evidence>
<dbReference type="Pfam" id="PF04127">
    <property type="entry name" value="DFP"/>
    <property type="match status" value="1"/>
</dbReference>
<protein>
    <recommendedName>
        <fullName evidence="3">Coenzyme A biosynthesis bifunctional protein CoaBC</fullName>
    </recommendedName>
    <alternativeName>
        <fullName evidence="3">DNA/pantothenate metabolism flavoprotein</fullName>
    </alternativeName>
    <alternativeName>
        <fullName evidence="3">Phosphopantothenoylcysteine synthetase/decarboxylase</fullName>
        <shortName evidence="3">PPCS-PPCDC</shortName>
    </alternativeName>
    <domain>
        <recommendedName>
            <fullName evidence="3">Phosphopantothenoylcysteine decarboxylase</fullName>
            <shortName evidence="3">PPC decarboxylase</shortName>
            <shortName evidence="3">PPC-DC</shortName>
            <ecNumber evidence="3">4.1.1.36</ecNumber>
        </recommendedName>
        <alternativeName>
            <fullName evidence="3">CoaC</fullName>
        </alternativeName>
    </domain>
    <domain>
        <recommendedName>
            <fullName evidence="3">Phosphopantothenate--cysteine ligase</fullName>
            <ecNumber evidence="3">6.3.2.5</ecNumber>
        </recommendedName>
        <alternativeName>
            <fullName evidence="3">CoaB</fullName>
        </alternativeName>
        <alternativeName>
            <fullName evidence="3">Phosphopantothenoylcysteine synthetase</fullName>
            <shortName evidence="3">PPC synthetase</shortName>
            <shortName evidence="3">PPC-S</shortName>
        </alternativeName>
    </domain>
</protein>
<comment type="catalytic activity">
    <reaction evidence="3 4">
        <text>(R)-4'-phosphopantothenate + L-cysteine + CTP = N-[(R)-4-phosphopantothenoyl]-L-cysteine + CMP + diphosphate + H(+)</text>
        <dbReference type="Rhea" id="RHEA:19397"/>
        <dbReference type="ChEBI" id="CHEBI:10986"/>
        <dbReference type="ChEBI" id="CHEBI:15378"/>
        <dbReference type="ChEBI" id="CHEBI:33019"/>
        <dbReference type="ChEBI" id="CHEBI:35235"/>
        <dbReference type="ChEBI" id="CHEBI:37563"/>
        <dbReference type="ChEBI" id="CHEBI:59458"/>
        <dbReference type="ChEBI" id="CHEBI:60377"/>
        <dbReference type="EC" id="6.3.2.5"/>
    </reaction>
</comment>
<proteinExistence type="inferred from homology"/>
<accession>A0ABV7AAK0</accession>
<comment type="catalytic activity">
    <reaction evidence="3 4">
        <text>N-[(R)-4-phosphopantothenoyl]-L-cysteine + H(+) = (R)-4'-phosphopantetheine + CO2</text>
        <dbReference type="Rhea" id="RHEA:16793"/>
        <dbReference type="ChEBI" id="CHEBI:15378"/>
        <dbReference type="ChEBI" id="CHEBI:16526"/>
        <dbReference type="ChEBI" id="CHEBI:59458"/>
        <dbReference type="ChEBI" id="CHEBI:61723"/>
        <dbReference type="EC" id="4.1.1.36"/>
    </reaction>
</comment>
<feature type="binding site" evidence="3">
    <location>
        <position position="289"/>
    </location>
    <ligand>
        <name>CTP</name>
        <dbReference type="ChEBI" id="CHEBI:37563"/>
    </ligand>
</feature>
<dbReference type="InterPro" id="IPR035929">
    <property type="entry name" value="CoaB-like_sf"/>
</dbReference>
<organism evidence="7 8">
    <name type="scientific">Virgibacillus sediminis</name>
    <dbReference type="NCBI Taxonomy" id="202260"/>
    <lineage>
        <taxon>Bacteria</taxon>
        <taxon>Bacillati</taxon>
        <taxon>Bacillota</taxon>
        <taxon>Bacilli</taxon>
        <taxon>Bacillales</taxon>
        <taxon>Bacillaceae</taxon>
        <taxon>Virgibacillus</taxon>
    </lineage>
</organism>
<dbReference type="EC" id="6.3.2.5" evidence="3"/>
<keyword evidence="3" id="KW-0511">Multifunctional enzyme</keyword>
<dbReference type="Proteomes" id="UP001595387">
    <property type="component" value="Unassembled WGS sequence"/>
</dbReference>
<comment type="pathway">
    <text evidence="3 4">Cofactor biosynthesis; coenzyme A biosynthesis; CoA from (R)-pantothenate: step 2/5.</text>
</comment>
<feature type="binding site" evidence="3">
    <location>
        <position position="341"/>
    </location>
    <ligand>
        <name>CTP</name>
        <dbReference type="ChEBI" id="CHEBI:37563"/>
    </ligand>
</feature>
<dbReference type="Pfam" id="PF02441">
    <property type="entry name" value="Flavoprotein"/>
    <property type="match status" value="1"/>
</dbReference>
<feature type="domain" description="DNA/pantothenate metabolism flavoprotein C-terminal" evidence="6">
    <location>
        <begin position="185"/>
        <end position="394"/>
    </location>
</feature>
<feature type="binding site" evidence="3">
    <location>
        <position position="337"/>
    </location>
    <ligand>
        <name>CTP</name>
        <dbReference type="ChEBI" id="CHEBI:37563"/>
    </ligand>
</feature>
<dbReference type="HAMAP" id="MF_02225">
    <property type="entry name" value="CoaBC"/>
    <property type="match status" value="1"/>
</dbReference>
<dbReference type="PANTHER" id="PTHR14359:SF6">
    <property type="entry name" value="PHOSPHOPANTOTHENOYLCYSTEINE DECARBOXYLASE"/>
    <property type="match status" value="1"/>
</dbReference>
<feature type="binding site" evidence="3">
    <location>
        <position position="279"/>
    </location>
    <ligand>
        <name>CTP</name>
        <dbReference type="ChEBI" id="CHEBI:37563"/>
    </ligand>
</feature>
<comment type="similarity">
    <text evidence="3 4">In the C-terminal section; belongs to the PPC synthetase family.</text>
</comment>
<dbReference type="NCBIfam" id="TIGR00521">
    <property type="entry name" value="coaBC_dfp"/>
    <property type="match status" value="1"/>
</dbReference>
<comment type="caution">
    <text evidence="7">The sequence shown here is derived from an EMBL/GenBank/DDBJ whole genome shotgun (WGS) entry which is preliminary data.</text>
</comment>
<comment type="function">
    <text evidence="4">Catalyzes two steps in the biosynthesis of coenzyme A. In the first step cysteine is conjugated to 4'-phosphopantothenate to form 4-phosphopantothenoylcysteine, in the latter compound is decarboxylated to form 4'-phosphopantotheine.</text>
</comment>
<evidence type="ECO:0000256" key="3">
    <source>
        <dbReference type="HAMAP-Rule" id="MF_02225"/>
    </source>
</evidence>
<comment type="pathway">
    <text evidence="3 4">Cofactor biosynthesis; coenzyme A biosynthesis; CoA from (R)-pantothenate: step 3/5.</text>
</comment>
<evidence type="ECO:0000256" key="2">
    <source>
        <dbReference type="ARBA" id="ARBA00023239"/>
    </source>
</evidence>
<comment type="similarity">
    <text evidence="3 4">In the N-terminal section; belongs to the HFCD (homo-oligomeric flavin containing Cys decarboxylase) superfamily.</text>
</comment>
<feature type="domain" description="Flavoprotein" evidence="5">
    <location>
        <begin position="5"/>
        <end position="175"/>
    </location>
</feature>
<dbReference type="InterPro" id="IPR005252">
    <property type="entry name" value="CoaBC"/>
</dbReference>
<evidence type="ECO:0000256" key="4">
    <source>
        <dbReference type="RuleBase" id="RU364078"/>
    </source>
</evidence>
<feature type="region of interest" description="Phosphopantothenate--cysteine ligase" evidence="3">
    <location>
        <begin position="190"/>
        <end position="402"/>
    </location>
</feature>